<dbReference type="PANTHER" id="PTHR30400:SF0">
    <property type="entry name" value="BIOSYNTHETIC PEPTIDOGLYCAN TRANSGLYCOSYLASE"/>
    <property type="match status" value="1"/>
</dbReference>
<evidence type="ECO:0000256" key="5">
    <source>
        <dbReference type="ARBA" id="ARBA00022692"/>
    </source>
</evidence>
<proteinExistence type="inferred from homology"/>
<feature type="region of interest" description="Disordered" evidence="12">
    <location>
        <begin position="1"/>
        <end position="25"/>
    </location>
</feature>
<gene>
    <name evidence="11 14" type="primary">mtgA</name>
    <name evidence="14" type="ORF">GCM10011309_17520</name>
</gene>
<keyword evidence="5 11" id="KW-0812">Transmembrane</keyword>
<comment type="catalytic activity">
    <reaction evidence="11">
        <text>[GlcNAc-(1-&gt;4)-Mur2Ac(oyl-L-Ala-gamma-D-Glu-L-Lys-D-Ala-D-Ala)](n)-di-trans,octa-cis-undecaprenyl diphosphate + beta-D-GlcNAc-(1-&gt;4)-Mur2Ac(oyl-L-Ala-gamma-D-Glu-L-Lys-D-Ala-D-Ala)-di-trans,octa-cis-undecaprenyl diphosphate = [GlcNAc-(1-&gt;4)-Mur2Ac(oyl-L-Ala-gamma-D-Glu-L-Lys-D-Ala-D-Ala)](n+1)-di-trans,octa-cis-undecaprenyl diphosphate + di-trans,octa-cis-undecaprenyl diphosphate + H(+)</text>
        <dbReference type="Rhea" id="RHEA:23708"/>
        <dbReference type="Rhea" id="RHEA-COMP:9602"/>
        <dbReference type="Rhea" id="RHEA-COMP:9603"/>
        <dbReference type="ChEBI" id="CHEBI:15378"/>
        <dbReference type="ChEBI" id="CHEBI:58405"/>
        <dbReference type="ChEBI" id="CHEBI:60033"/>
        <dbReference type="ChEBI" id="CHEBI:78435"/>
        <dbReference type="EC" id="2.4.99.28"/>
    </reaction>
</comment>
<dbReference type="GO" id="GO:0008360">
    <property type="term" value="P:regulation of cell shape"/>
    <property type="evidence" value="ECO:0007669"/>
    <property type="project" value="UniProtKB-KW"/>
</dbReference>
<evidence type="ECO:0000256" key="9">
    <source>
        <dbReference type="ARBA" id="ARBA00023136"/>
    </source>
</evidence>
<dbReference type="GO" id="GO:0071555">
    <property type="term" value="P:cell wall organization"/>
    <property type="evidence" value="ECO:0007669"/>
    <property type="project" value="UniProtKB-KW"/>
</dbReference>
<evidence type="ECO:0000256" key="11">
    <source>
        <dbReference type="HAMAP-Rule" id="MF_00766"/>
    </source>
</evidence>
<dbReference type="Proteomes" id="UP000600865">
    <property type="component" value="Unassembled WGS sequence"/>
</dbReference>
<dbReference type="GO" id="GO:0009252">
    <property type="term" value="P:peptidoglycan biosynthetic process"/>
    <property type="evidence" value="ECO:0007669"/>
    <property type="project" value="UniProtKB-UniRule"/>
</dbReference>
<dbReference type="InterPro" id="IPR001264">
    <property type="entry name" value="Glyco_trans_51"/>
</dbReference>
<dbReference type="InterPro" id="IPR011812">
    <property type="entry name" value="Pep_trsgly"/>
</dbReference>
<accession>A0A918NF43</accession>
<keyword evidence="10 11" id="KW-0961">Cell wall biogenesis/degradation</keyword>
<dbReference type="AlphaFoldDB" id="A0A918NF43"/>
<feature type="compositionally biased region" description="Polar residues" evidence="12">
    <location>
        <begin position="1"/>
        <end position="12"/>
    </location>
</feature>
<keyword evidence="1 11" id="KW-1003">Cell membrane</keyword>
<dbReference type="EMBL" id="BMYV01000002">
    <property type="protein sequence ID" value="GGX68242.1"/>
    <property type="molecule type" value="Genomic_DNA"/>
</dbReference>
<dbReference type="GO" id="GO:0008955">
    <property type="term" value="F:peptidoglycan glycosyltransferase activity"/>
    <property type="evidence" value="ECO:0007669"/>
    <property type="project" value="UniProtKB-UniRule"/>
</dbReference>
<keyword evidence="8 11" id="KW-1133">Transmembrane helix</keyword>
<comment type="similarity">
    <text evidence="11">Belongs to the glycosyltransferase 51 family.</text>
</comment>
<dbReference type="GO" id="GO:0005886">
    <property type="term" value="C:plasma membrane"/>
    <property type="evidence" value="ECO:0007669"/>
    <property type="project" value="UniProtKB-SubCell"/>
</dbReference>
<dbReference type="GO" id="GO:0016763">
    <property type="term" value="F:pentosyltransferase activity"/>
    <property type="evidence" value="ECO:0007669"/>
    <property type="project" value="InterPro"/>
</dbReference>
<dbReference type="GO" id="GO:0009274">
    <property type="term" value="C:peptidoglycan-based cell wall"/>
    <property type="evidence" value="ECO:0007669"/>
    <property type="project" value="InterPro"/>
</dbReference>
<dbReference type="NCBIfam" id="TIGR02070">
    <property type="entry name" value="mono_pep_trsgly"/>
    <property type="match status" value="1"/>
</dbReference>
<organism evidence="14 15">
    <name type="scientific">Litorimonas cladophorae</name>
    <dbReference type="NCBI Taxonomy" id="1220491"/>
    <lineage>
        <taxon>Bacteria</taxon>
        <taxon>Pseudomonadati</taxon>
        <taxon>Pseudomonadota</taxon>
        <taxon>Alphaproteobacteria</taxon>
        <taxon>Maricaulales</taxon>
        <taxon>Robiginitomaculaceae</taxon>
    </lineage>
</organism>
<comment type="pathway">
    <text evidence="11">Cell wall biogenesis; peptidoglycan biosynthesis.</text>
</comment>
<evidence type="ECO:0000256" key="12">
    <source>
        <dbReference type="SAM" id="MobiDB-lite"/>
    </source>
</evidence>
<evidence type="ECO:0000256" key="7">
    <source>
        <dbReference type="ARBA" id="ARBA00022984"/>
    </source>
</evidence>
<feature type="transmembrane region" description="Helical" evidence="11">
    <location>
        <begin position="42"/>
        <end position="61"/>
    </location>
</feature>
<dbReference type="Pfam" id="PF00912">
    <property type="entry name" value="Transgly"/>
    <property type="match status" value="1"/>
</dbReference>
<evidence type="ECO:0000313" key="14">
    <source>
        <dbReference type="EMBL" id="GGX68242.1"/>
    </source>
</evidence>
<dbReference type="HAMAP" id="MF_00766">
    <property type="entry name" value="PGT_MtgA"/>
    <property type="match status" value="1"/>
</dbReference>
<keyword evidence="4 11" id="KW-0808">Transferase</keyword>
<keyword evidence="7 11" id="KW-0573">Peptidoglycan synthesis</keyword>
<name>A0A918NF43_9PROT</name>
<dbReference type="InterPro" id="IPR023346">
    <property type="entry name" value="Lysozyme-like_dom_sf"/>
</dbReference>
<keyword evidence="9 11" id="KW-0472">Membrane</keyword>
<comment type="caution">
    <text evidence="14">The sequence shown here is derived from an EMBL/GenBank/DDBJ whole genome shotgun (WGS) entry which is preliminary data.</text>
</comment>
<comment type="function">
    <text evidence="11">Peptidoglycan polymerase that catalyzes glycan chain elongation from lipid-linked precursors.</text>
</comment>
<evidence type="ECO:0000256" key="1">
    <source>
        <dbReference type="ARBA" id="ARBA00022475"/>
    </source>
</evidence>
<protein>
    <recommendedName>
        <fullName evidence="11">Biosynthetic peptidoglycan transglycosylase</fullName>
        <ecNumber evidence="11">2.4.99.28</ecNumber>
    </recommendedName>
    <alternativeName>
        <fullName evidence="11">Glycan polymerase</fullName>
    </alternativeName>
    <alternativeName>
        <fullName evidence="11">Peptidoglycan glycosyltransferase MtgA</fullName>
        <shortName evidence="11">PGT</shortName>
    </alternativeName>
</protein>
<dbReference type="EC" id="2.4.99.28" evidence="11"/>
<evidence type="ECO:0000313" key="15">
    <source>
        <dbReference type="Proteomes" id="UP000600865"/>
    </source>
</evidence>
<dbReference type="Gene3D" id="1.10.3810.10">
    <property type="entry name" value="Biosynthetic peptidoglycan transglycosylase-like"/>
    <property type="match status" value="1"/>
</dbReference>
<evidence type="ECO:0000256" key="6">
    <source>
        <dbReference type="ARBA" id="ARBA00022960"/>
    </source>
</evidence>
<keyword evidence="3 11" id="KW-0328">Glycosyltransferase</keyword>
<keyword evidence="15" id="KW-1185">Reference proteome</keyword>
<evidence type="ECO:0000256" key="3">
    <source>
        <dbReference type="ARBA" id="ARBA00022676"/>
    </source>
</evidence>
<evidence type="ECO:0000256" key="8">
    <source>
        <dbReference type="ARBA" id="ARBA00022989"/>
    </source>
</evidence>
<dbReference type="InterPro" id="IPR036950">
    <property type="entry name" value="PBP_transglycosylase"/>
</dbReference>
<evidence type="ECO:0000256" key="4">
    <source>
        <dbReference type="ARBA" id="ARBA00022679"/>
    </source>
</evidence>
<sequence>MTSNKPVQTTEIALSPGDINGPVPRGTSKSHFAKILRRGFNGLIWAVLAVHLYALALRVVFVPGTILMVQRAIAGETIRKDWTPLEDISPYLPRAVMGGEDSKFCEHRGIDFEAIEQALTDNAQGGRRRGGSTITQQTAKNVFLWNGGGYARKALEAWGALYINTVWGKRRTMEVYLNVAEWGDGIFGAEAAAQARFGKTAKDLTAREAALLAAVLPSPNKWKVNPAGPYVSGRASTLAQRAEVIRTSQYDHCLAP</sequence>
<dbReference type="SUPFAM" id="SSF53955">
    <property type="entry name" value="Lysozyme-like"/>
    <property type="match status" value="1"/>
</dbReference>
<evidence type="ECO:0000259" key="13">
    <source>
        <dbReference type="Pfam" id="PF00912"/>
    </source>
</evidence>
<keyword evidence="2 11" id="KW-0997">Cell inner membrane</keyword>
<dbReference type="PANTHER" id="PTHR30400">
    <property type="entry name" value="MONOFUNCTIONAL BIOSYNTHETIC PEPTIDOGLYCAN TRANSGLYCOSYLASE"/>
    <property type="match status" value="1"/>
</dbReference>
<feature type="domain" description="Glycosyl transferase family 51" evidence="13">
    <location>
        <begin position="76"/>
        <end position="238"/>
    </location>
</feature>
<evidence type="ECO:0000256" key="2">
    <source>
        <dbReference type="ARBA" id="ARBA00022519"/>
    </source>
</evidence>
<comment type="subcellular location">
    <subcellularLocation>
        <location evidence="11">Cell inner membrane</location>
        <topology evidence="11">Single-pass membrane protein</topology>
    </subcellularLocation>
</comment>
<keyword evidence="6 11" id="KW-0133">Cell shape</keyword>
<evidence type="ECO:0000256" key="10">
    <source>
        <dbReference type="ARBA" id="ARBA00023316"/>
    </source>
</evidence>
<reference evidence="14 15" key="1">
    <citation type="journal article" date="2014" name="Int. J. Syst. Evol. Microbiol.">
        <title>Complete genome sequence of Corynebacterium casei LMG S-19264T (=DSM 44701T), isolated from a smear-ripened cheese.</title>
        <authorList>
            <consortium name="US DOE Joint Genome Institute (JGI-PGF)"/>
            <person name="Walter F."/>
            <person name="Albersmeier A."/>
            <person name="Kalinowski J."/>
            <person name="Ruckert C."/>
        </authorList>
    </citation>
    <scope>NUCLEOTIDE SEQUENCE [LARGE SCALE GENOMIC DNA]</scope>
    <source>
        <strain evidence="14 15">KCTC 23968</strain>
    </source>
</reference>